<dbReference type="InterPro" id="IPR042576">
    <property type="entry name" value="TRAF3IP1_N_sf"/>
</dbReference>
<keyword evidence="6" id="KW-0206">Cytoskeleton</keyword>
<dbReference type="GO" id="GO:0048513">
    <property type="term" value="P:animal organ development"/>
    <property type="evidence" value="ECO:0007669"/>
    <property type="project" value="UniProtKB-ARBA"/>
</dbReference>
<evidence type="ECO:0000256" key="5">
    <source>
        <dbReference type="ARBA" id="ARBA00023054"/>
    </source>
</evidence>
<comment type="caution">
    <text evidence="14">The sequence shown here is derived from an EMBL/GenBank/DDBJ whole genome shotgun (WGS) entry which is preliminary data.</text>
</comment>
<feature type="compositionally biased region" description="Basic residues" evidence="11">
    <location>
        <begin position="339"/>
        <end position="373"/>
    </location>
</feature>
<sequence>QVIRVTGFLRGLYTDFELKSDNVKDKDSKISFLQKAIDAVAMVTGEPLAVRPARVVAGHEPERTNELLQAIGRCCLNKLSSDAAVKRVLAGERADPKGKPPSSKARDKESREARPEEPTGHREKESRRDAGTKERSSSRDNRAKESRDKEGEKQKESKERSKEHNKEREALRDGEKQERERSKNRTAKQGRDTEKNRGKGDGKEEEVEKEKGHERERKAEGGREKDRGKGRDKEKGRTREGEAGKEQDRARLVEKEEEHHQDHSKEKAESKVRVKGATGAVVATGTFHGGHRSPPCQQQVFSSGWTLQQDTKAELFCCIVACGTPFSHSHSCSFSCSHSHSRSHPHPRSRPRSRPCSHPHSHPHSHSCCRRIPRPGSARPAPPRVKRQESTELPLPERSGSAKAIPNVILEQPLPGKQEEEEEEQFVVEAVEPLPPMRMKAHQNLPCVALKTLGVKTSLLGSNILLFLPGGLVQRILETKKDYEATQRSIQSTDREKPVALGASRTRERDLVAKEIEKSQVSIQSLCQNALALGRIVDYIQEDMDSMRNELEMWRQEKRQHEEALRTEQSAADSALEPLRAELAELEQLMKEQQEKIRAVKANILRNDEKIQRMVLSINLAARK</sequence>
<proteinExistence type="inferred from homology"/>
<keyword evidence="15" id="KW-1185">Reference proteome</keyword>
<name>A0A7L0N9A8_9PASS</name>
<evidence type="ECO:0000256" key="1">
    <source>
        <dbReference type="ARBA" id="ARBA00004120"/>
    </source>
</evidence>
<evidence type="ECO:0000256" key="8">
    <source>
        <dbReference type="ARBA" id="ARBA00043971"/>
    </source>
</evidence>
<dbReference type="GO" id="GO:0060271">
    <property type="term" value="P:cilium assembly"/>
    <property type="evidence" value="ECO:0007669"/>
    <property type="project" value="TreeGrafter"/>
</dbReference>
<feature type="non-terminal residue" evidence="14">
    <location>
        <position position="624"/>
    </location>
</feature>
<evidence type="ECO:0000256" key="2">
    <source>
        <dbReference type="ARBA" id="ARBA00004430"/>
    </source>
</evidence>
<dbReference type="PANTHER" id="PTHR31363">
    <property type="entry name" value="TRAF3-INTERACTING PROTEIN 1"/>
    <property type="match status" value="1"/>
</dbReference>
<feature type="region of interest" description="Disordered" evidence="11">
    <location>
        <begin position="333"/>
        <end position="408"/>
    </location>
</feature>
<dbReference type="InterPro" id="IPR040468">
    <property type="entry name" value="TRAF3IP1_N"/>
</dbReference>
<dbReference type="GO" id="GO:0005930">
    <property type="term" value="C:axoneme"/>
    <property type="evidence" value="ECO:0007669"/>
    <property type="project" value="UniProtKB-SubCell"/>
</dbReference>
<dbReference type="GO" id="GO:0070507">
    <property type="term" value="P:regulation of microtubule cytoskeleton organization"/>
    <property type="evidence" value="ECO:0007669"/>
    <property type="project" value="TreeGrafter"/>
</dbReference>
<dbReference type="Pfam" id="PF10243">
    <property type="entry name" value="MIP-T3"/>
    <property type="match status" value="1"/>
</dbReference>
<keyword evidence="5 10" id="KW-0175">Coiled coil</keyword>
<feature type="region of interest" description="Disordered" evidence="11">
    <location>
        <begin position="90"/>
        <end position="273"/>
    </location>
</feature>
<feature type="domain" description="TRAF3-interacting protein 1 C-terminal" evidence="13">
    <location>
        <begin position="470"/>
        <end position="618"/>
    </location>
</feature>
<evidence type="ECO:0000313" key="14">
    <source>
        <dbReference type="EMBL" id="NXK90020.1"/>
    </source>
</evidence>
<comment type="similarity">
    <text evidence="8">Belongs to the TRAF3IP1 family.</text>
</comment>
<dbReference type="Pfam" id="PF17749">
    <property type="entry name" value="MIP-T3_C"/>
    <property type="match status" value="1"/>
</dbReference>
<dbReference type="GO" id="GO:0008017">
    <property type="term" value="F:microtubule binding"/>
    <property type="evidence" value="ECO:0007669"/>
    <property type="project" value="InterPro"/>
</dbReference>
<protein>
    <recommendedName>
        <fullName evidence="9">TRAF3-interacting protein 1</fullName>
    </recommendedName>
</protein>
<comment type="subcellular location">
    <subcellularLocation>
        <location evidence="2">Cytoplasm</location>
        <location evidence="2">Cytoskeleton</location>
        <location evidence="2">Cilium axoneme</location>
    </subcellularLocation>
    <subcellularLocation>
        <location evidence="1">Cytoplasm</location>
        <location evidence="1">Cytoskeleton</location>
        <location evidence="1">Cilium basal body</location>
    </subcellularLocation>
</comment>
<dbReference type="OrthoDB" id="10258914at2759"/>
<evidence type="ECO:0000256" key="10">
    <source>
        <dbReference type="SAM" id="Coils"/>
    </source>
</evidence>
<dbReference type="InterPro" id="IPR018799">
    <property type="entry name" value="TRAF3IP1"/>
</dbReference>
<keyword evidence="7" id="KW-0966">Cell projection</keyword>
<evidence type="ECO:0000256" key="11">
    <source>
        <dbReference type="SAM" id="MobiDB-lite"/>
    </source>
</evidence>
<dbReference type="FunFam" id="1.10.418.50:FF:000001">
    <property type="entry name" value="TRAF3-interacting protein 1 isoform X1"/>
    <property type="match status" value="1"/>
</dbReference>
<feature type="non-terminal residue" evidence="14">
    <location>
        <position position="1"/>
    </location>
</feature>
<evidence type="ECO:0000259" key="12">
    <source>
        <dbReference type="Pfam" id="PF10243"/>
    </source>
</evidence>
<feature type="coiled-coil region" evidence="10">
    <location>
        <begin position="537"/>
        <end position="603"/>
    </location>
</feature>
<evidence type="ECO:0000256" key="4">
    <source>
        <dbReference type="ARBA" id="ARBA00022794"/>
    </source>
</evidence>
<dbReference type="AlphaFoldDB" id="A0A7L0N9A8"/>
<dbReference type="GO" id="GO:0042073">
    <property type="term" value="P:intraciliary transport"/>
    <property type="evidence" value="ECO:0007669"/>
    <property type="project" value="TreeGrafter"/>
</dbReference>
<evidence type="ECO:0000256" key="6">
    <source>
        <dbReference type="ARBA" id="ARBA00023212"/>
    </source>
</evidence>
<reference evidence="14 15" key="1">
    <citation type="submission" date="2019-09" db="EMBL/GenBank/DDBJ databases">
        <title>Bird 10,000 Genomes (B10K) Project - Family phase.</title>
        <authorList>
            <person name="Zhang G."/>
        </authorList>
    </citation>
    <scope>NUCLEOTIDE SEQUENCE [LARGE SCALE GENOMIC DNA]</scope>
    <source>
        <strain evidence="14">B10K-DU-001-43</strain>
        <tissue evidence="14">Muscle</tissue>
    </source>
</reference>
<dbReference type="EMBL" id="VXAU01002142">
    <property type="protein sequence ID" value="NXK90020.1"/>
    <property type="molecule type" value="Genomic_DNA"/>
</dbReference>
<dbReference type="PANTHER" id="PTHR31363:SF0">
    <property type="entry name" value="TRAF3-INTERACTING PROTEIN 1"/>
    <property type="match status" value="1"/>
</dbReference>
<evidence type="ECO:0000313" key="15">
    <source>
        <dbReference type="Proteomes" id="UP000520463"/>
    </source>
</evidence>
<dbReference type="GO" id="GO:0030992">
    <property type="term" value="C:intraciliary transport particle B"/>
    <property type="evidence" value="ECO:0007669"/>
    <property type="project" value="TreeGrafter"/>
</dbReference>
<dbReference type="InterPro" id="IPR041476">
    <property type="entry name" value="TRAF3IP1_C"/>
</dbReference>
<dbReference type="GO" id="GO:0036064">
    <property type="term" value="C:ciliary basal body"/>
    <property type="evidence" value="ECO:0007669"/>
    <property type="project" value="TreeGrafter"/>
</dbReference>
<feature type="domain" description="TRAF3-interacting protein 1 N-terminal" evidence="12">
    <location>
        <begin position="2"/>
        <end position="76"/>
    </location>
</feature>
<evidence type="ECO:0000256" key="9">
    <source>
        <dbReference type="ARBA" id="ARBA00070492"/>
    </source>
</evidence>
<evidence type="ECO:0000256" key="3">
    <source>
        <dbReference type="ARBA" id="ARBA00022490"/>
    </source>
</evidence>
<feature type="compositionally biased region" description="Basic and acidic residues" evidence="11">
    <location>
        <begin position="90"/>
        <end position="272"/>
    </location>
</feature>
<gene>
    <name evidence="14" type="primary">Traf3ip1</name>
    <name evidence="14" type="ORF">FORRUF_R01356</name>
</gene>
<dbReference type="Proteomes" id="UP000520463">
    <property type="component" value="Unassembled WGS sequence"/>
</dbReference>
<accession>A0A7L0N9A8</accession>
<organism evidence="14 15">
    <name type="scientific">Formicarius rufipectus</name>
    <dbReference type="NCBI Taxonomy" id="1118560"/>
    <lineage>
        <taxon>Eukaryota</taxon>
        <taxon>Metazoa</taxon>
        <taxon>Chordata</taxon>
        <taxon>Craniata</taxon>
        <taxon>Vertebrata</taxon>
        <taxon>Euteleostomi</taxon>
        <taxon>Archelosauria</taxon>
        <taxon>Archosauria</taxon>
        <taxon>Dinosauria</taxon>
        <taxon>Saurischia</taxon>
        <taxon>Theropoda</taxon>
        <taxon>Coelurosauria</taxon>
        <taxon>Aves</taxon>
        <taxon>Neognathae</taxon>
        <taxon>Neoaves</taxon>
        <taxon>Telluraves</taxon>
        <taxon>Australaves</taxon>
        <taxon>Passeriformes</taxon>
        <taxon>Formicariidae</taxon>
        <taxon>Formicarius</taxon>
    </lineage>
</organism>
<evidence type="ECO:0000256" key="7">
    <source>
        <dbReference type="ARBA" id="ARBA00023273"/>
    </source>
</evidence>
<keyword evidence="3" id="KW-0963">Cytoplasm</keyword>
<dbReference type="GO" id="GO:0048731">
    <property type="term" value="P:system development"/>
    <property type="evidence" value="ECO:0007669"/>
    <property type="project" value="UniProtKB-ARBA"/>
</dbReference>
<evidence type="ECO:0000259" key="13">
    <source>
        <dbReference type="Pfam" id="PF17749"/>
    </source>
</evidence>
<keyword evidence="4" id="KW-0970">Cilium biogenesis/degradation</keyword>
<dbReference type="Gene3D" id="1.10.418.50">
    <property type="entry name" value="Microtubule-binding protein MIP-T3"/>
    <property type="match status" value="1"/>
</dbReference>